<sequence length="792" mass="86418">AAQYAAATQGAGAGYGQQYAYAYMPGVSYQSYYTMPVSVPVAQYSKKLGRKLVEFKPRDDDDNIVPHGFNVKRWFDYQHEELKKDKKKAPKSKNGFGFPFGRALGRVEAKYGGTTTAFFALARWFLMLNLFLCAVWIGLVVLPNYSDAPIPDSYWTDSSLIDFATTLVTWAGLCVRSISCLFASILTHHSDMSVDELPLSLSVLKALNGVTSPVDMAALIHTAREHYEESESHEKERLRNAEPDLPSIHALRTYIHREREMGGGYGVGMTSGERERDDLDEFETLEQEEEREREKEREEHVQEQQSEEDSGVIYNCMALRQGLDLAVKGGLEVEGESYGSKGSPRGSRGVRHSDEGVIMISLCEVSLQELAMLSDIIPSLSGNLIGVHIDGSAPPTSVFHSILEEEAKGAANTLGGTSPLASPAAEGGVGPTSPVLSDIGLDPEEAEREKERERERVSDSDMQYELVSLFSSLGAVYRFRELSLRSVNLTGLACDALVCLLDQSTHLHTLDLTGCTLDQDVAPLIGASISSLRHLRHLSLYSLTPLATVAAGMPSLDALVRLTHIDMAYCYSQRFLSMIMGVGAGGSDCDPEVDIGSEVITSPYPCTSGHYGLLSSLRHLTTLNVTGCQLSAERTAHLLKAVTPSEYGGCPMLKELNVRNNTFHACTASALASCLSLSPCLTNLDISWSHLGSRLFCHLIPYITDSNLVSLNLTSCDLGDEACFRLLAALSACPTLRSLLLDYNGITLKGANKMLKEVAPAKHVSVRMMGTNPIRCSLFDKRTVGKLVTLDK</sequence>
<evidence type="ECO:0000313" key="7">
    <source>
        <dbReference type="Proteomes" id="UP000265618"/>
    </source>
</evidence>
<accession>A0A9K3CUR7</accession>
<evidence type="ECO:0000256" key="3">
    <source>
        <dbReference type="ARBA" id="ARBA00022737"/>
    </source>
</evidence>
<dbReference type="SMART" id="SM00368">
    <property type="entry name" value="LRR_RI"/>
    <property type="match status" value="3"/>
</dbReference>
<keyword evidence="3" id="KW-0677">Repeat</keyword>
<dbReference type="GO" id="GO:0048471">
    <property type="term" value="C:perinuclear region of cytoplasm"/>
    <property type="evidence" value="ECO:0007669"/>
    <property type="project" value="TreeGrafter"/>
</dbReference>
<keyword evidence="5" id="KW-1133">Transmembrane helix</keyword>
<evidence type="ECO:0000256" key="1">
    <source>
        <dbReference type="ARBA" id="ARBA00022468"/>
    </source>
</evidence>
<dbReference type="GO" id="GO:0005096">
    <property type="term" value="F:GTPase activator activity"/>
    <property type="evidence" value="ECO:0007669"/>
    <property type="project" value="UniProtKB-KW"/>
</dbReference>
<keyword evidence="5" id="KW-0472">Membrane</keyword>
<gene>
    <name evidence="6" type="ORF">KIPB_004911</name>
</gene>
<dbReference type="EMBL" id="BDIP01001098">
    <property type="protein sequence ID" value="GIQ83566.1"/>
    <property type="molecule type" value="Genomic_DNA"/>
</dbReference>
<keyword evidence="1" id="KW-0343">GTPase activation</keyword>
<dbReference type="Pfam" id="PF13516">
    <property type="entry name" value="LRR_6"/>
    <property type="match status" value="3"/>
</dbReference>
<feature type="region of interest" description="Disordered" evidence="4">
    <location>
        <begin position="262"/>
        <end position="308"/>
    </location>
</feature>
<feature type="compositionally biased region" description="Basic and acidic residues" evidence="4">
    <location>
        <begin position="290"/>
        <end position="302"/>
    </location>
</feature>
<organism evidence="6 7">
    <name type="scientific">Kipferlia bialata</name>
    <dbReference type="NCBI Taxonomy" id="797122"/>
    <lineage>
        <taxon>Eukaryota</taxon>
        <taxon>Metamonada</taxon>
        <taxon>Carpediemonas-like organisms</taxon>
        <taxon>Kipferlia</taxon>
    </lineage>
</organism>
<dbReference type="PANTHER" id="PTHR24113">
    <property type="entry name" value="RAN GTPASE-ACTIVATING PROTEIN 1"/>
    <property type="match status" value="1"/>
</dbReference>
<reference evidence="6 7" key="1">
    <citation type="journal article" date="2018" name="PLoS ONE">
        <title>The draft genome of Kipferlia bialata reveals reductive genome evolution in fornicate parasites.</title>
        <authorList>
            <person name="Tanifuji G."/>
            <person name="Takabayashi S."/>
            <person name="Kume K."/>
            <person name="Takagi M."/>
            <person name="Nakayama T."/>
            <person name="Kamikawa R."/>
            <person name="Inagaki Y."/>
            <person name="Hashimoto T."/>
        </authorList>
    </citation>
    <scope>NUCLEOTIDE SEQUENCE [LARGE SCALE GENOMIC DNA]</scope>
    <source>
        <strain evidence="6">NY0173</strain>
    </source>
</reference>
<dbReference type="InterPro" id="IPR032675">
    <property type="entry name" value="LRR_dom_sf"/>
</dbReference>
<dbReference type="AlphaFoldDB" id="A0A9K3CUR7"/>
<dbReference type="GO" id="GO:0005634">
    <property type="term" value="C:nucleus"/>
    <property type="evidence" value="ECO:0007669"/>
    <property type="project" value="TreeGrafter"/>
</dbReference>
<name>A0A9K3CUR7_9EUKA</name>
<comment type="caution">
    <text evidence="6">The sequence shown here is derived from an EMBL/GenBank/DDBJ whole genome shotgun (WGS) entry which is preliminary data.</text>
</comment>
<keyword evidence="5" id="KW-0812">Transmembrane</keyword>
<evidence type="ECO:0000256" key="2">
    <source>
        <dbReference type="ARBA" id="ARBA00022614"/>
    </source>
</evidence>
<dbReference type="GO" id="GO:0006913">
    <property type="term" value="P:nucleocytoplasmic transport"/>
    <property type="evidence" value="ECO:0007669"/>
    <property type="project" value="TreeGrafter"/>
</dbReference>
<proteinExistence type="predicted"/>
<feature type="non-terminal residue" evidence="6">
    <location>
        <position position="1"/>
    </location>
</feature>
<feature type="compositionally biased region" description="Acidic residues" evidence="4">
    <location>
        <begin position="278"/>
        <end position="289"/>
    </location>
</feature>
<dbReference type="SUPFAM" id="SSF52047">
    <property type="entry name" value="RNI-like"/>
    <property type="match status" value="1"/>
</dbReference>
<dbReference type="InterPro" id="IPR001611">
    <property type="entry name" value="Leu-rich_rpt"/>
</dbReference>
<feature type="region of interest" description="Disordered" evidence="4">
    <location>
        <begin position="413"/>
        <end position="458"/>
    </location>
</feature>
<dbReference type="InterPro" id="IPR027038">
    <property type="entry name" value="RanGap"/>
</dbReference>
<dbReference type="Proteomes" id="UP000265618">
    <property type="component" value="Unassembled WGS sequence"/>
</dbReference>
<evidence type="ECO:0000313" key="6">
    <source>
        <dbReference type="EMBL" id="GIQ83566.1"/>
    </source>
</evidence>
<protein>
    <submittedName>
        <fullName evidence="6">Uncharacterized protein</fullName>
    </submittedName>
</protein>
<feature type="transmembrane region" description="Helical" evidence="5">
    <location>
        <begin position="124"/>
        <end position="143"/>
    </location>
</feature>
<dbReference type="Gene3D" id="3.80.10.10">
    <property type="entry name" value="Ribonuclease Inhibitor"/>
    <property type="match status" value="2"/>
</dbReference>
<evidence type="ECO:0000256" key="5">
    <source>
        <dbReference type="SAM" id="Phobius"/>
    </source>
</evidence>
<dbReference type="PANTHER" id="PTHR24113:SF12">
    <property type="entry name" value="RAN GTPASE-ACTIVATING PROTEIN 1"/>
    <property type="match status" value="1"/>
</dbReference>
<keyword evidence="7" id="KW-1185">Reference proteome</keyword>
<dbReference type="GO" id="GO:0031267">
    <property type="term" value="F:small GTPase binding"/>
    <property type="evidence" value="ECO:0007669"/>
    <property type="project" value="TreeGrafter"/>
</dbReference>
<keyword evidence="2" id="KW-0433">Leucine-rich repeat</keyword>
<evidence type="ECO:0000256" key="4">
    <source>
        <dbReference type="SAM" id="MobiDB-lite"/>
    </source>
</evidence>
<feature type="compositionally biased region" description="Basic and acidic residues" evidence="4">
    <location>
        <begin position="447"/>
        <end position="458"/>
    </location>
</feature>
<dbReference type="GO" id="GO:0005829">
    <property type="term" value="C:cytosol"/>
    <property type="evidence" value="ECO:0007669"/>
    <property type="project" value="TreeGrafter"/>
</dbReference>